<dbReference type="SUPFAM" id="SSF47336">
    <property type="entry name" value="ACP-like"/>
    <property type="match status" value="1"/>
</dbReference>
<feature type="domain" description="Carrier" evidence="3">
    <location>
        <begin position="784"/>
        <end position="861"/>
    </location>
</feature>
<dbReference type="GO" id="GO:0004467">
    <property type="term" value="F:long-chain fatty acid-CoA ligase activity"/>
    <property type="evidence" value="ECO:0007669"/>
    <property type="project" value="TreeGrafter"/>
</dbReference>
<proteinExistence type="predicted"/>
<dbReference type="RefSeq" id="XP_013755282.1">
    <property type="nucleotide sequence ID" value="XM_013899828.1"/>
</dbReference>
<dbReference type="EMBL" id="GL349473">
    <property type="protein sequence ID" value="KNC52485.1"/>
    <property type="molecule type" value="Genomic_DNA"/>
</dbReference>
<evidence type="ECO:0000256" key="2">
    <source>
        <dbReference type="ARBA" id="ARBA00022553"/>
    </source>
</evidence>
<dbReference type="PANTHER" id="PTHR43272">
    <property type="entry name" value="LONG-CHAIN-FATTY-ACID--COA LIGASE"/>
    <property type="match status" value="1"/>
</dbReference>
<dbReference type="GeneID" id="25566823"/>
<protein>
    <submittedName>
        <fullName evidence="4">ATP/NADPH-dependent carboxylic acid reductase</fullName>
    </submittedName>
</protein>
<evidence type="ECO:0000313" key="4">
    <source>
        <dbReference type="EMBL" id="KNC52485.1"/>
    </source>
</evidence>
<dbReference type="PROSITE" id="PS00455">
    <property type="entry name" value="AMP_BINDING"/>
    <property type="match status" value="1"/>
</dbReference>
<dbReference type="Gene3D" id="3.40.50.12780">
    <property type="entry name" value="N-terminal domain of ligase-like"/>
    <property type="match status" value="1"/>
</dbReference>
<dbReference type="SUPFAM" id="SSF51735">
    <property type="entry name" value="NAD(P)-binding Rossmann-fold domains"/>
    <property type="match status" value="1"/>
</dbReference>
<dbReference type="SUPFAM" id="SSF56801">
    <property type="entry name" value="Acetyl-CoA synthetase-like"/>
    <property type="match status" value="1"/>
</dbReference>
<dbReference type="Pfam" id="PF00501">
    <property type="entry name" value="AMP-binding"/>
    <property type="match status" value="1"/>
</dbReference>
<name>A0A0L0DJU2_THETB</name>
<keyword evidence="1" id="KW-0596">Phosphopantetheine</keyword>
<dbReference type="eggNOG" id="KOG1178">
    <property type="taxonomic scope" value="Eukaryota"/>
</dbReference>
<organism evidence="4 5">
    <name type="scientific">Thecamonas trahens ATCC 50062</name>
    <dbReference type="NCBI Taxonomy" id="461836"/>
    <lineage>
        <taxon>Eukaryota</taxon>
        <taxon>Apusozoa</taxon>
        <taxon>Apusomonadida</taxon>
        <taxon>Apusomonadidae</taxon>
        <taxon>Thecamonas</taxon>
    </lineage>
</organism>
<dbReference type="Gene3D" id="3.40.50.720">
    <property type="entry name" value="NAD(P)-binding Rossmann-like Domain"/>
    <property type="match status" value="1"/>
</dbReference>
<dbReference type="AlphaFoldDB" id="A0A0L0DJU2"/>
<keyword evidence="2" id="KW-0597">Phosphoprotein</keyword>
<dbReference type="Proteomes" id="UP000054408">
    <property type="component" value="Unassembled WGS sequence"/>
</dbReference>
<dbReference type="GO" id="GO:0016020">
    <property type="term" value="C:membrane"/>
    <property type="evidence" value="ECO:0007669"/>
    <property type="project" value="TreeGrafter"/>
</dbReference>
<dbReference type="OrthoDB" id="1700726at2759"/>
<dbReference type="InterPro" id="IPR020845">
    <property type="entry name" value="AMP-binding_CS"/>
</dbReference>
<dbReference type="eggNOG" id="KOG1256">
    <property type="taxonomic scope" value="Eukaryota"/>
</dbReference>
<dbReference type="InterPro" id="IPR009081">
    <property type="entry name" value="PP-bd_ACP"/>
</dbReference>
<dbReference type="PROSITE" id="PS50075">
    <property type="entry name" value="CARRIER"/>
    <property type="match status" value="1"/>
</dbReference>
<dbReference type="InterPro" id="IPR042099">
    <property type="entry name" value="ANL_N_sf"/>
</dbReference>
<dbReference type="InterPro" id="IPR000873">
    <property type="entry name" value="AMP-dep_synth/lig_dom"/>
</dbReference>
<dbReference type="SUPFAM" id="SSF57850">
    <property type="entry name" value="RING/U-box"/>
    <property type="match status" value="1"/>
</dbReference>
<dbReference type="PANTHER" id="PTHR43272:SF91">
    <property type="entry name" value="CARRIER DOMAIN-CONTAINING PROTEIN"/>
    <property type="match status" value="1"/>
</dbReference>
<evidence type="ECO:0000259" key="3">
    <source>
        <dbReference type="PROSITE" id="PS50075"/>
    </source>
</evidence>
<accession>A0A0L0DJU2</accession>
<keyword evidence="5" id="KW-1185">Reference proteome</keyword>
<dbReference type="InterPro" id="IPR036736">
    <property type="entry name" value="ACP-like_sf"/>
</dbReference>
<dbReference type="Pfam" id="PF00550">
    <property type="entry name" value="PP-binding"/>
    <property type="match status" value="1"/>
</dbReference>
<dbReference type="InterPro" id="IPR006162">
    <property type="entry name" value="Ppantetheine_attach_site"/>
</dbReference>
<evidence type="ECO:0000256" key="1">
    <source>
        <dbReference type="ARBA" id="ARBA00022450"/>
    </source>
</evidence>
<dbReference type="InterPro" id="IPR036291">
    <property type="entry name" value="NAD(P)-bd_dom_sf"/>
</dbReference>
<dbReference type="Pfam" id="PF07993">
    <property type="entry name" value="NAD_binding_4"/>
    <property type="match status" value="1"/>
</dbReference>
<reference evidence="4 5" key="1">
    <citation type="submission" date="2010-05" db="EMBL/GenBank/DDBJ databases">
        <title>The Genome Sequence of Thecamonas trahens ATCC 50062.</title>
        <authorList>
            <consortium name="The Broad Institute Genome Sequencing Platform"/>
            <person name="Russ C."/>
            <person name="Cuomo C."/>
            <person name="Shea T."/>
            <person name="Young S.K."/>
            <person name="Zeng Q."/>
            <person name="Koehrsen M."/>
            <person name="Haas B."/>
            <person name="Borodovsky M."/>
            <person name="Guigo R."/>
            <person name="Alvarado L."/>
            <person name="Berlin A."/>
            <person name="Bochicchio J."/>
            <person name="Borenstein D."/>
            <person name="Chapman S."/>
            <person name="Chen Z."/>
            <person name="Freedman E."/>
            <person name="Gellesch M."/>
            <person name="Goldberg J."/>
            <person name="Griggs A."/>
            <person name="Gujja S."/>
            <person name="Heilman E."/>
            <person name="Heiman D."/>
            <person name="Hepburn T."/>
            <person name="Howarth C."/>
            <person name="Jen D."/>
            <person name="Larson L."/>
            <person name="Mehta T."/>
            <person name="Park D."/>
            <person name="Pearson M."/>
            <person name="Roberts A."/>
            <person name="Saif S."/>
            <person name="Shenoy N."/>
            <person name="Sisk P."/>
            <person name="Stolte C."/>
            <person name="Sykes S."/>
            <person name="Thomson T."/>
            <person name="Walk T."/>
            <person name="White J."/>
            <person name="Yandava C."/>
            <person name="Burger G."/>
            <person name="Gray M.W."/>
            <person name="Holland P.W.H."/>
            <person name="King N."/>
            <person name="Lang F.B.F."/>
            <person name="Roger A.J."/>
            <person name="Ruiz-Trillo I."/>
            <person name="Lander E."/>
            <person name="Nusbaum C."/>
        </authorList>
    </citation>
    <scope>NUCLEOTIDE SEQUENCE [LARGE SCALE GENOMIC DNA]</scope>
    <source>
        <strain evidence="4 5">ATCC 50062</strain>
    </source>
</reference>
<dbReference type="InterPro" id="IPR013120">
    <property type="entry name" value="FAR_NAD-bd"/>
</dbReference>
<dbReference type="PROSITE" id="PS00012">
    <property type="entry name" value="PHOSPHOPANTETHEINE"/>
    <property type="match status" value="1"/>
</dbReference>
<dbReference type="Gene3D" id="1.10.1200.10">
    <property type="entry name" value="ACP-like"/>
    <property type="match status" value="1"/>
</dbReference>
<gene>
    <name evidence="4" type="ORF">AMSG_08042</name>
</gene>
<sequence>MHDTVASAWTSHAAMRMALLQEQLKRTLAKLDEGDGPVDDACSAAGSRPGPTQAVLLKRAEALQAKLDALKEEDAAHPLPVATASVDDLQLRVFRCDGCRCDIIEPTARFHATCVSDYDLCAACAAVTPLTAHLPVAGLDLPAYIEVTLSRISVQAIIRTATADEAQRSVPAILALAFAGYGPRPCLMAHRDPLYLPPGSVLTYAEVYAAALNFAAALEERLAPRATAQLRIGICGANSIPWFIADLGCLLRAHTVFPIHTDARDAVLAALLGSIAFDALVVDDARLPRLAAVITSLDASPVLLPMSAVYHPGHGKSDVRLMPRQVAAGELESSLVTVVHTSGSTGVPKGAPFSQTLWARLLLDSMHARHDPFVVLSKDPLAHISDREAVHCALVSGGRVGVISSKETLFENILAYGPSTISATPRFWNAIFSDFHRELFARLDAAGLPRISIDAAWSHSRSEWRYAPPATEAAVAELRSSAVAALPLDDMPPAEAEAWRIALEMIEAYGSLLGPRLTSIGCGGAKSDNAVLGFLRAVFGPIVSDGYGSTELGNIANDAGIVYSHIMYKLRPLPELGYTLDDVPYPRGEFLAKSRDPRFMITSYYGDAGMVHADAWDADGYFHTGDIVELRGSRKIRIIDRIKSVFKLTSGVLVAAAALEATYLSALPAVLRQVFITSGSFGTQQDSVAAVIVPHFPLRLPDGSELTSAADFRAADASVQAAACDALIAALAGAAAMDNSNISPQEIPFAVVIETEPFSVANGLLTSSHKPARVALQAAYQGAIDAACSRASLGAMVADVLGLSGVALTDSFVGAGGDSLTGLRLASKLKAAGIELPAEDLGFLAGDMSLQEVADSLASGGAPSVSNGAAHTATAVLADVATPFATLDCEPGPSRDNRDGVLVTGATGHVGRAVIDALIATGSQVRVFAIVRESSAATEALPAGVEMVMGDLTLAGLGVDVDVMTRAGIRAVIHAGAWVSHVHPYAALAEANVHGTRRVLEMARAIGASYVVHVSTASASAVPADGPRGDEGGYALSKWAAERVCVAARAELRLTIPIVRLGMVGPDYASGRGNARDWFSALVDGMEDQGAVPVSDASIRLVDAKVVGRVLAGLAWAQTPLTAVAASGGPDPLEVEGRQQVAFARMYA</sequence>
<dbReference type="GO" id="GO:0005783">
    <property type="term" value="C:endoplasmic reticulum"/>
    <property type="evidence" value="ECO:0007669"/>
    <property type="project" value="TreeGrafter"/>
</dbReference>
<dbReference type="STRING" id="461836.A0A0L0DJU2"/>
<evidence type="ECO:0000313" key="5">
    <source>
        <dbReference type="Proteomes" id="UP000054408"/>
    </source>
</evidence>